<organism evidence="1 2">
    <name type="scientific">Senna tora</name>
    <dbReference type="NCBI Taxonomy" id="362788"/>
    <lineage>
        <taxon>Eukaryota</taxon>
        <taxon>Viridiplantae</taxon>
        <taxon>Streptophyta</taxon>
        <taxon>Embryophyta</taxon>
        <taxon>Tracheophyta</taxon>
        <taxon>Spermatophyta</taxon>
        <taxon>Magnoliopsida</taxon>
        <taxon>eudicotyledons</taxon>
        <taxon>Gunneridae</taxon>
        <taxon>Pentapetalae</taxon>
        <taxon>rosids</taxon>
        <taxon>fabids</taxon>
        <taxon>Fabales</taxon>
        <taxon>Fabaceae</taxon>
        <taxon>Caesalpinioideae</taxon>
        <taxon>Cassia clade</taxon>
        <taxon>Senna</taxon>
    </lineage>
</organism>
<dbReference type="EMBL" id="JAAIUW010000005">
    <property type="protein sequence ID" value="KAF7830555.1"/>
    <property type="molecule type" value="Genomic_DNA"/>
</dbReference>
<accession>A0A834WNY8</accession>
<comment type="caution">
    <text evidence="1">The sequence shown here is derived from an EMBL/GenBank/DDBJ whole genome shotgun (WGS) entry which is preliminary data.</text>
</comment>
<dbReference type="AlphaFoldDB" id="A0A834WNY8"/>
<dbReference type="Proteomes" id="UP000634136">
    <property type="component" value="Unassembled WGS sequence"/>
</dbReference>
<evidence type="ECO:0000313" key="1">
    <source>
        <dbReference type="EMBL" id="KAF7830555.1"/>
    </source>
</evidence>
<name>A0A834WNY8_9FABA</name>
<gene>
    <name evidence="1" type="ORF">G2W53_012888</name>
</gene>
<evidence type="ECO:0000313" key="2">
    <source>
        <dbReference type="Proteomes" id="UP000634136"/>
    </source>
</evidence>
<sequence length="21" mass="2412">MAFKHLRLPKTVIKGTTEVLE</sequence>
<keyword evidence="2" id="KW-1185">Reference proteome</keyword>
<proteinExistence type="predicted"/>
<protein>
    <submittedName>
        <fullName evidence="1">Uncharacterized protein</fullName>
    </submittedName>
</protein>
<reference evidence="1" key="1">
    <citation type="submission" date="2020-09" db="EMBL/GenBank/DDBJ databases">
        <title>Genome-Enabled Discovery of Anthraquinone Biosynthesis in Senna tora.</title>
        <authorList>
            <person name="Kang S.-H."/>
            <person name="Pandey R.P."/>
            <person name="Lee C.-M."/>
            <person name="Sim J.-S."/>
            <person name="Jeong J.-T."/>
            <person name="Choi B.-S."/>
            <person name="Jung M."/>
            <person name="Ginzburg D."/>
            <person name="Zhao K."/>
            <person name="Won S.Y."/>
            <person name="Oh T.-J."/>
            <person name="Yu Y."/>
            <person name="Kim N.-H."/>
            <person name="Lee O.R."/>
            <person name="Lee T.-H."/>
            <person name="Bashyal P."/>
            <person name="Kim T.-S."/>
            <person name="Lee W.-H."/>
            <person name="Kawkins C."/>
            <person name="Kim C.-K."/>
            <person name="Kim J.S."/>
            <person name="Ahn B.O."/>
            <person name="Rhee S.Y."/>
            <person name="Sohng J.K."/>
        </authorList>
    </citation>
    <scope>NUCLEOTIDE SEQUENCE</scope>
    <source>
        <tissue evidence="1">Leaf</tissue>
    </source>
</reference>